<accession>A0A238JY81</accession>
<dbReference type="AlphaFoldDB" id="A0A238JY81"/>
<dbReference type="RefSeq" id="WP_097803090.1">
    <property type="nucleotide sequence ID" value="NZ_FXYH01000002.1"/>
</dbReference>
<feature type="chain" id="PRO_5012308469" description="Lipoprotein" evidence="1">
    <location>
        <begin position="19"/>
        <end position="236"/>
    </location>
</feature>
<dbReference type="Proteomes" id="UP000220836">
    <property type="component" value="Unassembled WGS sequence"/>
</dbReference>
<protein>
    <recommendedName>
        <fullName evidence="4">Lipoprotein</fullName>
    </recommendedName>
</protein>
<dbReference type="EMBL" id="FXYH01000002">
    <property type="protein sequence ID" value="SMX35609.1"/>
    <property type="molecule type" value="Genomic_DNA"/>
</dbReference>
<name>A0A238JY81_9RHOB</name>
<evidence type="ECO:0000313" key="3">
    <source>
        <dbReference type="Proteomes" id="UP000220836"/>
    </source>
</evidence>
<keyword evidence="3" id="KW-1185">Reference proteome</keyword>
<evidence type="ECO:0008006" key="4">
    <source>
        <dbReference type="Google" id="ProtNLM"/>
    </source>
</evidence>
<organism evidence="2 3">
    <name type="scientific">Pelagimonas varians</name>
    <dbReference type="NCBI Taxonomy" id="696760"/>
    <lineage>
        <taxon>Bacteria</taxon>
        <taxon>Pseudomonadati</taxon>
        <taxon>Pseudomonadota</taxon>
        <taxon>Alphaproteobacteria</taxon>
        <taxon>Rhodobacterales</taxon>
        <taxon>Roseobacteraceae</taxon>
        <taxon>Pelagimonas</taxon>
    </lineage>
</organism>
<gene>
    <name evidence="2" type="ORF">PEV8663_00533</name>
</gene>
<evidence type="ECO:0000313" key="2">
    <source>
        <dbReference type="EMBL" id="SMX35609.1"/>
    </source>
</evidence>
<sequence length="236" mass="26592">MAFRTVVAKILGVSFVLALSGCGRPLTTSEMAFLQAVQGDQFDPKPVRVINGHFAGSATYQIPVRPRTTCQERIWPPHSEAKTVTVSPAASVVFNKMLYRKDLYAEDFLPGWPDKIDLFYTMLFAHEATHVWQWQNRARTGYHPLKAIQEHTNSADPYLFDPDNTKGFLDYGYEQQGSIVEEYVCCRLLDPDAPRTARLRAMIGQEMPIEGLDRALGQGTVRLPWDGVQLKGICRS</sequence>
<evidence type="ECO:0000256" key="1">
    <source>
        <dbReference type="SAM" id="SignalP"/>
    </source>
</evidence>
<proteinExistence type="predicted"/>
<reference evidence="2 3" key="1">
    <citation type="submission" date="2017-05" db="EMBL/GenBank/DDBJ databases">
        <authorList>
            <person name="Song R."/>
            <person name="Chenine A.L."/>
            <person name="Ruprecht R.M."/>
        </authorList>
    </citation>
    <scope>NUCLEOTIDE SEQUENCE [LARGE SCALE GENOMIC DNA]</scope>
    <source>
        <strain evidence="2 3">CECT 8663</strain>
    </source>
</reference>
<dbReference type="PROSITE" id="PS51257">
    <property type="entry name" value="PROKAR_LIPOPROTEIN"/>
    <property type="match status" value="1"/>
</dbReference>
<keyword evidence="1" id="KW-0732">Signal</keyword>
<feature type="signal peptide" evidence="1">
    <location>
        <begin position="1"/>
        <end position="18"/>
    </location>
</feature>
<dbReference type="OrthoDB" id="8686772at2"/>